<keyword evidence="3" id="KW-1185">Reference proteome</keyword>
<dbReference type="Gramene" id="ONK80733">
    <property type="protein sequence ID" value="ONK80733"/>
    <property type="gene ID" value="A4U43_C01F21120"/>
</dbReference>
<dbReference type="EMBL" id="CM007381">
    <property type="protein sequence ID" value="ONK80733.1"/>
    <property type="molecule type" value="Genomic_DNA"/>
</dbReference>
<feature type="compositionally biased region" description="Basic and acidic residues" evidence="1">
    <location>
        <begin position="1"/>
        <end position="10"/>
    </location>
</feature>
<dbReference type="OrthoDB" id="1939092at2759"/>
<reference evidence="3" key="1">
    <citation type="journal article" date="2017" name="Nat. Commun.">
        <title>The asparagus genome sheds light on the origin and evolution of a young Y chromosome.</title>
        <authorList>
            <person name="Harkess A."/>
            <person name="Zhou J."/>
            <person name="Xu C."/>
            <person name="Bowers J.E."/>
            <person name="Van der Hulst R."/>
            <person name="Ayyampalayam S."/>
            <person name="Mercati F."/>
            <person name="Riccardi P."/>
            <person name="McKain M.R."/>
            <person name="Kakrana A."/>
            <person name="Tang H."/>
            <person name="Ray J."/>
            <person name="Groenendijk J."/>
            <person name="Arikit S."/>
            <person name="Mathioni S.M."/>
            <person name="Nakano M."/>
            <person name="Shan H."/>
            <person name="Telgmann-Rauber A."/>
            <person name="Kanno A."/>
            <person name="Yue Z."/>
            <person name="Chen H."/>
            <person name="Li W."/>
            <person name="Chen Y."/>
            <person name="Xu X."/>
            <person name="Zhang Y."/>
            <person name="Luo S."/>
            <person name="Chen H."/>
            <person name="Gao J."/>
            <person name="Mao Z."/>
            <person name="Pires J.C."/>
            <person name="Luo M."/>
            <person name="Kudrna D."/>
            <person name="Wing R.A."/>
            <person name="Meyers B.C."/>
            <person name="Yi K."/>
            <person name="Kong H."/>
            <person name="Lavrijsen P."/>
            <person name="Sunseri F."/>
            <person name="Falavigna A."/>
            <person name="Ye Y."/>
            <person name="Leebens-Mack J.H."/>
            <person name="Chen G."/>
        </authorList>
    </citation>
    <scope>NUCLEOTIDE SEQUENCE [LARGE SCALE GENOMIC DNA]</scope>
    <source>
        <strain evidence="3">cv. DH0086</strain>
    </source>
</reference>
<dbReference type="InterPro" id="IPR039319">
    <property type="entry name" value="ELF3-like"/>
</dbReference>
<proteinExistence type="predicted"/>
<name>A0A5P1FST3_ASPOF</name>
<dbReference type="PANTHER" id="PTHR34281">
    <property type="entry name" value="PROTEIN EARLY FLOWERING 3"/>
    <property type="match status" value="1"/>
</dbReference>
<gene>
    <name evidence="2" type="ORF">A4U43_C01F21120</name>
</gene>
<protein>
    <recommendedName>
        <fullName evidence="4">Protein EARLY FLOWERING 3</fullName>
    </recommendedName>
</protein>
<feature type="region of interest" description="Disordered" evidence="1">
    <location>
        <begin position="201"/>
        <end position="222"/>
    </location>
</feature>
<feature type="region of interest" description="Disordered" evidence="1">
    <location>
        <begin position="1"/>
        <end position="71"/>
    </location>
</feature>
<feature type="region of interest" description="Disordered" evidence="1">
    <location>
        <begin position="247"/>
        <end position="266"/>
    </location>
</feature>
<evidence type="ECO:0000256" key="1">
    <source>
        <dbReference type="SAM" id="MobiDB-lite"/>
    </source>
</evidence>
<evidence type="ECO:0008006" key="4">
    <source>
        <dbReference type="Google" id="ProtNLM"/>
    </source>
</evidence>
<dbReference type="OMA" id="MECNAEN"/>
<accession>A0A5P1FST3</accession>
<dbReference type="PANTHER" id="PTHR34281:SF2">
    <property type="entry name" value="PROTEIN EARLY FLOWERING 3"/>
    <property type="match status" value="1"/>
</dbReference>
<dbReference type="GO" id="GO:2000028">
    <property type="term" value="P:regulation of photoperiodism, flowering"/>
    <property type="evidence" value="ECO:0007669"/>
    <property type="project" value="InterPro"/>
</dbReference>
<dbReference type="Proteomes" id="UP000243459">
    <property type="component" value="Chromosome 1"/>
</dbReference>
<feature type="region of interest" description="Disordered" evidence="1">
    <location>
        <begin position="414"/>
        <end position="462"/>
    </location>
</feature>
<feature type="compositionally biased region" description="Polar residues" evidence="1">
    <location>
        <begin position="47"/>
        <end position="66"/>
    </location>
</feature>
<feature type="compositionally biased region" description="Basic and acidic residues" evidence="1">
    <location>
        <begin position="303"/>
        <end position="321"/>
    </location>
</feature>
<sequence length="498" mass="55042">MKGVKEEEKTSSPMFPRLHVNDTDKGGPRPPPRNKMALYEQLCIPSQRFNSSSSLLPSQNAQNVGSSLKKGNGHEGNVLSPFYSSATVAVTVEKVNSRSSDGEDARSREREFERSAVRNMNFKSANAVGSVAECSSLHRDASNTKNSSWKRVDDDDDFRVPTYVNYENVLNLYKDTSGAEKRMLTTLNSSVQLSSSCKRILEQTSHSDPKSGKLERSSRQKLNDMSVLGEQTAQALAHQEAGEKLAESSRFVKSSSDREPTASCLKSCGNDPLNGLTAQSDPHSKASVSHRSMNVADVCNQTTDDKENSSLEQSDAERNDEMSDTSMVDSISGLEISPDDVVGVIGPKQFWKARRTIVNQQRVFAIQVFELHRLIKVQKLLAASPHLLLEENTCTTPQKLPVKNLHIESYIKPQPPTAKQIDVPETPNPNPNTEYQTESTEVSNKAPVQPPRPSASDNRSNPWCFQPSAHQWLVRDNVLLKGSFTSHTPARALHLQVS</sequence>
<evidence type="ECO:0000313" key="2">
    <source>
        <dbReference type="EMBL" id="ONK80733.1"/>
    </source>
</evidence>
<feature type="region of interest" description="Disordered" evidence="1">
    <location>
        <begin position="299"/>
        <end position="326"/>
    </location>
</feature>
<evidence type="ECO:0000313" key="3">
    <source>
        <dbReference type="Proteomes" id="UP000243459"/>
    </source>
</evidence>
<organism evidence="2 3">
    <name type="scientific">Asparagus officinalis</name>
    <name type="common">Garden asparagus</name>
    <dbReference type="NCBI Taxonomy" id="4686"/>
    <lineage>
        <taxon>Eukaryota</taxon>
        <taxon>Viridiplantae</taxon>
        <taxon>Streptophyta</taxon>
        <taxon>Embryophyta</taxon>
        <taxon>Tracheophyta</taxon>
        <taxon>Spermatophyta</taxon>
        <taxon>Magnoliopsida</taxon>
        <taxon>Liliopsida</taxon>
        <taxon>Asparagales</taxon>
        <taxon>Asparagaceae</taxon>
        <taxon>Asparagoideae</taxon>
        <taxon>Asparagus</taxon>
    </lineage>
</organism>
<dbReference type="AlphaFoldDB" id="A0A5P1FST3"/>